<comment type="similarity">
    <text evidence="1">Belongs to the inositol monophosphatase superfamily.</text>
</comment>
<evidence type="ECO:0000313" key="3">
    <source>
        <dbReference type="Proteomes" id="UP000621455"/>
    </source>
</evidence>
<organism evidence="2 3">
    <name type="scientific">Massilia frigida</name>
    <dbReference type="NCBI Taxonomy" id="2609281"/>
    <lineage>
        <taxon>Bacteria</taxon>
        <taxon>Pseudomonadati</taxon>
        <taxon>Pseudomonadota</taxon>
        <taxon>Betaproteobacteria</taxon>
        <taxon>Burkholderiales</taxon>
        <taxon>Oxalobacteraceae</taxon>
        <taxon>Telluria group</taxon>
        <taxon>Massilia</taxon>
    </lineage>
</organism>
<dbReference type="RefSeq" id="WP_167087199.1">
    <property type="nucleotide sequence ID" value="NZ_WHJG01000011.1"/>
</dbReference>
<dbReference type="PANTHER" id="PTHR20854">
    <property type="entry name" value="INOSITOL MONOPHOSPHATASE"/>
    <property type="match status" value="1"/>
</dbReference>
<gene>
    <name evidence="2" type="ORF">F2P44_13335</name>
</gene>
<dbReference type="InterPro" id="IPR000760">
    <property type="entry name" value="Inositol_monophosphatase-like"/>
</dbReference>
<dbReference type="Proteomes" id="UP000621455">
    <property type="component" value="Unassembled WGS sequence"/>
</dbReference>
<keyword evidence="3" id="KW-1185">Reference proteome</keyword>
<dbReference type="Gene3D" id="3.30.540.10">
    <property type="entry name" value="Fructose-1,6-Bisphosphatase, subunit A, domain 1"/>
    <property type="match status" value="1"/>
</dbReference>
<dbReference type="SUPFAM" id="SSF56655">
    <property type="entry name" value="Carbohydrate phosphatase"/>
    <property type="match status" value="1"/>
</dbReference>
<dbReference type="Gene3D" id="3.40.190.80">
    <property type="match status" value="1"/>
</dbReference>
<dbReference type="PRINTS" id="PR00377">
    <property type="entry name" value="IMPHPHTASES"/>
</dbReference>
<evidence type="ECO:0000256" key="1">
    <source>
        <dbReference type="ARBA" id="ARBA00009759"/>
    </source>
</evidence>
<proteinExistence type="inferred from homology"/>
<dbReference type="Pfam" id="PF00459">
    <property type="entry name" value="Inositol_P"/>
    <property type="match status" value="1"/>
</dbReference>
<evidence type="ECO:0000313" key="2">
    <source>
        <dbReference type="EMBL" id="NHZ80248.1"/>
    </source>
</evidence>
<dbReference type="CDD" id="cd01637">
    <property type="entry name" value="IMPase_like"/>
    <property type="match status" value="1"/>
</dbReference>
<dbReference type="EMBL" id="WHJG01000011">
    <property type="protein sequence ID" value="NHZ80248.1"/>
    <property type="molecule type" value="Genomic_DNA"/>
</dbReference>
<dbReference type="PANTHER" id="PTHR20854:SF4">
    <property type="entry name" value="INOSITOL-1-MONOPHOSPHATASE-RELATED"/>
    <property type="match status" value="1"/>
</dbReference>
<protein>
    <submittedName>
        <fullName evidence="2">3'(2'),5'-bisphosphate nucleotidase CysQ</fullName>
    </submittedName>
</protein>
<comment type="caution">
    <text evidence="2">The sequence shown here is derived from an EMBL/GenBank/DDBJ whole genome shotgun (WGS) entry which is preliminary data.</text>
</comment>
<accession>A0ABX0N793</accession>
<name>A0ABX0N793_9BURK</name>
<reference evidence="2 3" key="1">
    <citation type="submission" date="2019-10" db="EMBL/GenBank/DDBJ databases">
        <title>Taxonomy of Antarctic Massilia spp.: description of Massilia rubra sp. nov., Massilia aquatica sp. nov., Massilia mucilaginosa sp. nov., Massilia frigida sp. nov. isolated from streams, lakes and regoliths.</title>
        <authorList>
            <person name="Holochova P."/>
            <person name="Sedlacek I."/>
            <person name="Kralova S."/>
            <person name="Maslanova I."/>
            <person name="Busse H.-J."/>
            <person name="Stankova E."/>
            <person name="Vrbovska V."/>
            <person name="Kovarovic V."/>
            <person name="Bartak M."/>
            <person name="Svec P."/>
            <person name="Pantucek R."/>
        </authorList>
    </citation>
    <scope>NUCLEOTIDE SEQUENCE [LARGE SCALE GENOMIC DNA]</scope>
    <source>
        <strain evidence="2 3">CCM 8695</strain>
    </source>
</reference>
<sequence>MNHPEQLSIPTSGDQALLLHAVAAVQSAGHAVKALFDPGARPQGMQEIAAMIEANDLVSMAILREALSQERPEARWDDDEEGRGPLPAGEWWVCDPVEGAIHHVHGLPHWCVTATLVRDNVPVLSAIHLPLTGDTYTALAGGGAWLNGTRLRTSSKSDLRAATVGTGQAAPGEGADIYRRIGQSVTAMLEAALVVHVAVPSTMQMIEVAAGHQDLFWQYSQVRSGLLAGALLVAEAGGRVADLRGQPWQPDSSAFLAGAPALMAAALAVLASADVDAAQ</sequence>